<gene>
    <name evidence="9 10" type="primary">LOC108852694</name>
</gene>
<sequence length="127" mass="14907">MTCEDTLKPHKSKQRRYRSARLSHKAMCRALSCDSHSKSSSVTPRVNMVDALPNPSKEQLLEIVQRHFMSQEMDELQVIMGFVQAAKGMKKACWWKSREHQNTMNLTATSRALRWTNRRVHIFKPWH</sequence>
<proteinExistence type="inferred from homology"/>
<evidence type="ECO:0000256" key="1">
    <source>
        <dbReference type="ARBA" id="ARBA00004123"/>
    </source>
</evidence>
<reference evidence="8" key="1">
    <citation type="journal article" date="2019" name="Database">
        <title>The radish genome database (RadishGD): an integrated information resource for radish genomics.</title>
        <authorList>
            <person name="Yu H.J."/>
            <person name="Baek S."/>
            <person name="Lee Y.J."/>
            <person name="Cho A."/>
            <person name="Mun J.H."/>
        </authorList>
    </citation>
    <scope>NUCLEOTIDE SEQUENCE [LARGE SCALE GENOMIC DNA]</scope>
    <source>
        <strain evidence="8">cv. WK10039</strain>
    </source>
</reference>
<keyword evidence="4" id="KW-0805">Transcription regulation</keyword>
<keyword evidence="5" id="KW-0804">Transcription</keyword>
<evidence type="ECO:0000313" key="8">
    <source>
        <dbReference type="Proteomes" id="UP000504610"/>
    </source>
</evidence>
<accession>A0A9W3DN23</accession>
<dbReference type="PANTHER" id="PTHR13286">
    <property type="entry name" value="SAP30"/>
    <property type="match status" value="1"/>
</dbReference>
<evidence type="ECO:0000256" key="6">
    <source>
        <dbReference type="ARBA" id="ARBA00023242"/>
    </source>
</evidence>
<evidence type="ECO:0000256" key="3">
    <source>
        <dbReference type="ARBA" id="ARBA00022491"/>
    </source>
</evidence>
<organism evidence="8 9">
    <name type="scientific">Raphanus sativus</name>
    <name type="common">Radish</name>
    <name type="synonym">Raphanus raphanistrum var. sativus</name>
    <dbReference type="NCBI Taxonomy" id="3726"/>
    <lineage>
        <taxon>Eukaryota</taxon>
        <taxon>Viridiplantae</taxon>
        <taxon>Streptophyta</taxon>
        <taxon>Embryophyta</taxon>
        <taxon>Tracheophyta</taxon>
        <taxon>Spermatophyta</taxon>
        <taxon>Magnoliopsida</taxon>
        <taxon>eudicotyledons</taxon>
        <taxon>Gunneridae</taxon>
        <taxon>Pentapetalae</taxon>
        <taxon>rosids</taxon>
        <taxon>malvids</taxon>
        <taxon>Brassicales</taxon>
        <taxon>Brassicaceae</taxon>
        <taxon>Brassiceae</taxon>
        <taxon>Raphanus</taxon>
    </lineage>
</organism>
<evidence type="ECO:0000256" key="5">
    <source>
        <dbReference type="ARBA" id="ARBA00023163"/>
    </source>
</evidence>
<dbReference type="Gene3D" id="6.10.160.20">
    <property type="match status" value="1"/>
</dbReference>
<dbReference type="KEGG" id="rsz:108852694"/>
<dbReference type="GeneID" id="108852694"/>
<dbReference type="Pfam" id="PF13867">
    <property type="entry name" value="SAP30_Sin3_bdg"/>
    <property type="match status" value="1"/>
</dbReference>
<name>A0A9W3DN23_RAPSA</name>
<dbReference type="GO" id="GO:0000118">
    <property type="term" value="C:histone deacetylase complex"/>
    <property type="evidence" value="ECO:0007669"/>
    <property type="project" value="TreeGrafter"/>
</dbReference>
<evidence type="ECO:0000256" key="2">
    <source>
        <dbReference type="ARBA" id="ARBA00006283"/>
    </source>
</evidence>
<feature type="domain" description="Histone deacetylase complex subunit SAP30 Sin3 binding" evidence="7">
    <location>
        <begin position="50"/>
        <end position="87"/>
    </location>
</feature>
<dbReference type="GO" id="GO:0003712">
    <property type="term" value="F:transcription coregulator activity"/>
    <property type="evidence" value="ECO:0007669"/>
    <property type="project" value="TreeGrafter"/>
</dbReference>
<evidence type="ECO:0000313" key="10">
    <source>
        <dbReference type="RefSeq" id="XP_056865130.1"/>
    </source>
</evidence>
<dbReference type="RefSeq" id="XP_056865130.1">
    <property type="nucleotide sequence ID" value="XM_057009150.1"/>
</dbReference>
<dbReference type="InterPro" id="IPR024145">
    <property type="entry name" value="His_deAcase_SAP30/SAP30L"/>
</dbReference>
<dbReference type="InterPro" id="IPR025718">
    <property type="entry name" value="SAP30_Sin3-bd"/>
</dbReference>
<comment type="similarity">
    <text evidence="2">Belongs to the SAP30 family.</text>
</comment>
<dbReference type="InterPro" id="IPR038291">
    <property type="entry name" value="SAP30_C_sf"/>
</dbReference>
<protein>
    <submittedName>
        <fullName evidence="9 10">Uncharacterized protein LOC108852694</fullName>
    </submittedName>
</protein>
<reference evidence="9 10" key="2">
    <citation type="submission" date="2025-04" db="UniProtKB">
        <authorList>
            <consortium name="RefSeq"/>
        </authorList>
    </citation>
    <scope>IDENTIFICATION</scope>
    <source>
        <tissue evidence="9 10">Leaf</tissue>
    </source>
</reference>
<keyword evidence="8" id="KW-1185">Reference proteome</keyword>
<dbReference type="AlphaFoldDB" id="A0A9W3DN23"/>
<dbReference type="RefSeq" id="XP_056865129.1">
    <property type="nucleotide sequence ID" value="XM_057009149.1"/>
</dbReference>
<evidence type="ECO:0000313" key="9">
    <source>
        <dbReference type="RefSeq" id="XP_056865129.1"/>
    </source>
</evidence>
<dbReference type="OrthoDB" id="510958at2759"/>
<evidence type="ECO:0000259" key="7">
    <source>
        <dbReference type="Pfam" id="PF13867"/>
    </source>
</evidence>
<dbReference type="PANTHER" id="PTHR13286:SF6">
    <property type="entry name" value="HISTONE DEACETYLASE COMPLEX SUBUNIT SAP30L-RELATED"/>
    <property type="match status" value="1"/>
</dbReference>
<keyword evidence="3" id="KW-0678">Repressor</keyword>
<evidence type="ECO:0000256" key="4">
    <source>
        <dbReference type="ARBA" id="ARBA00023015"/>
    </source>
</evidence>
<dbReference type="Proteomes" id="UP000504610">
    <property type="component" value="Chromosome 4"/>
</dbReference>
<dbReference type="GO" id="GO:0006355">
    <property type="term" value="P:regulation of DNA-templated transcription"/>
    <property type="evidence" value="ECO:0007669"/>
    <property type="project" value="TreeGrafter"/>
</dbReference>
<keyword evidence="6" id="KW-0539">Nucleus</keyword>
<comment type="subcellular location">
    <subcellularLocation>
        <location evidence="1">Nucleus</location>
    </subcellularLocation>
</comment>